<dbReference type="PANTHER" id="PTHR30093:SF43">
    <property type="entry name" value="SLR2015 PROTEIN"/>
    <property type="match status" value="1"/>
</dbReference>
<dbReference type="AlphaFoldDB" id="A0A1C2JM33"/>
<name>A0A1C2JM33_ACITH</name>
<evidence type="ECO:0000256" key="1">
    <source>
        <dbReference type="SAM" id="Phobius"/>
    </source>
</evidence>
<comment type="caution">
    <text evidence="2">The sequence shown here is derived from an EMBL/GenBank/DDBJ whole genome shotgun (WGS) entry which is preliminary data.</text>
</comment>
<organism evidence="2 3">
    <name type="scientific">Acidithiobacillus thiooxidans</name>
    <name type="common">Thiobacillus thiooxidans</name>
    <dbReference type="NCBI Taxonomy" id="930"/>
    <lineage>
        <taxon>Bacteria</taxon>
        <taxon>Pseudomonadati</taxon>
        <taxon>Pseudomonadota</taxon>
        <taxon>Acidithiobacillia</taxon>
        <taxon>Acidithiobacillales</taxon>
        <taxon>Acidithiobacillaceae</taxon>
        <taxon>Acidithiobacillus</taxon>
    </lineage>
</organism>
<proteinExistence type="predicted"/>
<sequence>MSTKKKTEQGFTLMELMMVIAIIGILSAIVLPLYYQHVEAAKATDIVTDFQQDIHQIQASEAESLSGVSVSLGAPTQGTGIMEKPFYSWGNQTPQKYSQTELVRTAYAPEKFSLGGQDGPRQTIYNAVIQENPDTIEAGGSPACVSLDLQSVDPTVAEDVREMLVSEGLYTYFTNNLTGQFTPNSGSSFASGNNCAGSSSGNTYQIGYPAIVPVPTGTPGSVGGDLPLINFWGPNSINLLEPGFNHVDPILYNPYTGQWGYWNDSTETWTKAPAPSWAP</sequence>
<dbReference type="InterPro" id="IPR012902">
    <property type="entry name" value="N_methyl_site"/>
</dbReference>
<dbReference type="Proteomes" id="UP000094893">
    <property type="component" value="Unassembled WGS sequence"/>
</dbReference>
<evidence type="ECO:0000313" key="2">
    <source>
        <dbReference type="EMBL" id="OCX76233.1"/>
    </source>
</evidence>
<gene>
    <name evidence="2" type="ORF">A6P07_02760</name>
</gene>
<evidence type="ECO:0008006" key="4">
    <source>
        <dbReference type="Google" id="ProtNLM"/>
    </source>
</evidence>
<dbReference type="InterPro" id="IPR045584">
    <property type="entry name" value="Pilin-like"/>
</dbReference>
<keyword evidence="1" id="KW-0812">Transmembrane</keyword>
<feature type="transmembrane region" description="Helical" evidence="1">
    <location>
        <begin position="12"/>
        <end position="35"/>
    </location>
</feature>
<dbReference type="NCBIfam" id="TIGR02532">
    <property type="entry name" value="IV_pilin_GFxxxE"/>
    <property type="match status" value="1"/>
</dbReference>
<keyword evidence="1" id="KW-0472">Membrane</keyword>
<reference evidence="2 3" key="1">
    <citation type="journal article" date="2016" name="Int. J. Mol. Sci.">
        <title>Comparative genomics of the extreme acidophile Acidithiobacillus thiooxidans reveals intraspecific divergence and niche adaptation.</title>
        <authorList>
            <person name="Zhang X."/>
            <person name="Feng X."/>
            <person name="Tao J."/>
            <person name="Ma L."/>
            <person name="Xiao Y."/>
            <person name="Liang Y."/>
            <person name="Liu X."/>
            <person name="Yin H."/>
        </authorList>
    </citation>
    <scope>NUCLEOTIDE SEQUENCE [LARGE SCALE GENOMIC DNA]</scope>
    <source>
        <strain evidence="2 3">A02</strain>
    </source>
</reference>
<evidence type="ECO:0000313" key="3">
    <source>
        <dbReference type="Proteomes" id="UP000094893"/>
    </source>
</evidence>
<accession>A0A1C2JM33</accession>
<dbReference type="RefSeq" id="WP_024893282.1">
    <property type="nucleotide sequence ID" value="NZ_LWRZ01000067.1"/>
</dbReference>
<dbReference type="Pfam" id="PF07963">
    <property type="entry name" value="N_methyl"/>
    <property type="match status" value="1"/>
</dbReference>
<protein>
    <recommendedName>
        <fullName evidence="4">Prepilin-type N-terminal cleavage/methylation domain-containing protein</fullName>
    </recommendedName>
</protein>
<dbReference type="PANTHER" id="PTHR30093">
    <property type="entry name" value="GENERAL SECRETION PATHWAY PROTEIN G"/>
    <property type="match status" value="1"/>
</dbReference>
<dbReference type="EMBL" id="LWSA01000028">
    <property type="protein sequence ID" value="OCX76233.1"/>
    <property type="molecule type" value="Genomic_DNA"/>
</dbReference>
<dbReference type="SUPFAM" id="SSF54523">
    <property type="entry name" value="Pili subunits"/>
    <property type="match status" value="1"/>
</dbReference>
<keyword evidence="1" id="KW-1133">Transmembrane helix</keyword>
<dbReference type="Gene3D" id="3.30.700.10">
    <property type="entry name" value="Glycoprotein, Type 4 Pilin"/>
    <property type="match status" value="1"/>
</dbReference>